<feature type="transmembrane region" description="Helical" evidence="1">
    <location>
        <begin position="197"/>
        <end position="216"/>
    </location>
</feature>
<evidence type="ECO:0000313" key="4">
    <source>
        <dbReference type="Proteomes" id="UP000251314"/>
    </source>
</evidence>
<dbReference type="EMBL" id="MJFZ01000507">
    <property type="protein sequence ID" value="RAW28189.1"/>
    <property type="molecule type" value="Genomic_DNA"/>
</dbReference>
<feature type="transmembrane region" description="Helical" evidence="1">
    <location>
        <begin position="318"/>
        <end position="337"/>
    </location>
</feature>
<feature type="transmembrane region" description="Helical" evidence="1">
    <location>
        <begin position="169"/>
        <end position="191"/>
    </location>
</feature>
<evidence type="ECO:0000313" key="3">
    <source>
        <dbReference type="EMBL" id="RAW28189.1"/>
    </source>
</evidence>
<dbReference type="VEuPathDB" id="FungiDB:PC110_g15425"/>
<feature type="transmembrane region" description="Helical" evidence="1">
    <location>
        <begin position="496"/>
        <end position="517"/>
    </location>
</feature>
<keyword evidence="1" id="KW-1133">Transmembrane helix</keyword>
<accession>A0A329RV62</accession>
<sequence length="632" mass="70913">MAKFTFFAALLLAIGATNAADVNVIELPSFALADGSGQVNATLADGSGQSAIVSSFIMPSLYHRLLETWESTQVELNGSYSSERVSDLAQYTRKTSWLHVMVVILLSPLPCLLVTVIIDALPLADPSEGLQGSNSFWIREYYSFLVITFLATEQFRYSVPVLPYPLKRAFVHAAIVSAFVVGIMYGLALLIGFPLPFSILVVTPPWLSFVAFFLTLEWRNKIRETPGSGTMLTNVIKLWMCQVLMVVIYPPYYFIFTTLSPNGQTAFSLLLPVIKLAMRNIFGRTVVHLSDEVPEVITFNIEIYNALFISYCMQNSPSFGTTLIVTAALLVQLALSLRDVYEATHRIERAERQLGEEHQYGDPRYLIIKSSVGSLKMSALHQADTLLLSNAGNKVNQRNGTISIRVRSAGNLKNSSLQDDDVLAESNDPIDNFVVGGHNLRFESRGILQVQGLAGVCVQPVPEHVMPAPKCASQQLSATSLQYVLEVRKLMYLTEFLVLINYVGVFIPLIFSIYMVVMYNLPNRMYYAQLAPLTKDELYDALKNVMFNCSLKLVGLILLCFVLQYKLRLSAIHQLAFVLEKQWFSVQTKAVFWVYYNVQCSLQHQGYDYSFEFSWLRESNFDSMNSSMPQTP</sequence>
<keyword evidence="1" id="KW-0812">Transmembrane</keyword>
<name>A0A329RV62_9STRA</name>
<reference evidence="3 4" key="1">
    <citation type="submission" date="2018-01" db="EMBL/GenBank/DDBJ databases">
        <title>Draft genome of the strawberry crown rot pathogen Phytophthora cactorum.</title>
        <authorList>
            <person name="Armitage A.D."/>
            <person name="Lysoe E."/>
            <person name="Nellist C.F."/>
            <person name="Harrison R.J."/>
            <person name="Brurberg M.B."/>
        </authorList>
    </citation>
    <scope>NUCLEOTIDE SEQUENCE [LARGE SCALE GENOMIC DNA]</scope>
    <source>
        <strain evidence="3 4">10300</strain>
    </source>
</reference>
<proteinExistence type="predicted"/>
<feature type="transmembrane region" description="Helical" evidence="1">
    <location>
        <begin position="141"/>
        <end position="157"/>
    </location>
</feature>
<organism evidence="3 4">
    <name type="scientific">Phytophthora cactorum</name>
    <dbReference type="NCBI Taxonomy" id="29920"/>
    <lineage>
        <taxon>Eukaryota</taxon>
        <taxon>Sar</taxon>
        <taxon>Stramenopiles</taxon>
        <taxon>Oomycota</taxon>
        <taxon>Peronosporomycetes</taxon>
        <taxon>Peronosporales</taxon>
        <taxon>Peronosporaceae</taxon>
        <taxon>Phytophthora</taxon>
    </lineage>
</organism>
<feature type="transmembrane region" description="Helical" evidence="1">
    <location>
        <begin position="236"/>
        <end position="255"/>
    </location>
</feature>
<gene>
    <name evidence="3" type="ORF">PC110_g15425</name>
</gene>
<protein>
    <submittedName>
        <fullName evidence="3">Uncharacterized protein</fullName>
    </submittedName>
</protein>
<evidence type="ECO:0000256" key="1">
    <source>
        <dbReference type="SAM" id="Phobius"/>
    </source>
</evidence>
<feature type="transmembrane region" description="Helical" evidence="1">
    <location>
        <begin position="545"/>
        <end position="565"/>
    </location>
</feature>
<keyword evidence="2" id="KW-0732">Signal</keyword>
<dbReference type="AlphaFoldDB" id="A0A329RV62"/>
<feature type="signal peptide" evidence="2">
    <location>
        <begin position="1"/>
        <end position="19"/>
    </location>
</feature>
<dbReference type="OrthoDB" id="105688at2759"/>
<feature type="chain" id="PRO_5016304870" evidence="2">
    <location>
        <begin position="20"/>
        <end position="632"/>
    </location>
</feature>
<evidence type="ECO:0000256" key="2">
    <source>
        <dbReference type="SAM" id="SignalP"/>
    </source>
</evidence>
<comment type="caution">
    <text evidence="3">The sequence shown here is derived from an EMBL/GenBank/DDBJ whole genome shotgun (WGS) entry which is preliminary data.</text>
</comment>
<dbReference type="Proteomes" id="UP000251314">
    <property type="component" value="Unassembled WGS sequence"/>
</dbReference>
<keyword evidence="4" id="KW-1185">Reference proteome</keyword>
<keyword evidence="1" id="KW-0472">Membrane</keyword>
<feature type="transmembrane region" description="Helical" evidence="1">
    <location>
        <begin position="97"/>
        <end position="121"/>
    </location>
</feature>